<dbReference type="InterPro" id="IPR002303">
    <property type="entry name" value="Valyl-tRNA_ligase"/>
</dbReference>
<evidence type="ECO:0000256" key="8">
    <source>
        <dbReference type="ARBA" id="ARBA00029936"/>
    </source>
</evidence>
<evidence type="ECO:0000256" key="5">
    <source>
        <dbReference type="ARBA" id="ARBA00022840"/>
    </source>
</evidence>
<keyword evidence="10" id="KW-1185">Reference proteome</keyword>
<name>A0A445HQQ3_GLYSO</name>
<dbReference type="AlphaFoldDB" id="A0A445HQQ3"/>
<accession>A0A445HQQ3</accession>
<evidence type="ECO:0000256" key="7">
    <source>
        <dbReference type="ARBA" id="ARBA00023146"/>
    </source>
</evidence>
<dbReference type="EMBL" id="QZWG01000012">
    <property type="protein sequence ID" value="RZB76005.1"/>
    <property type="molecule type" value="Genomic_DNA"/>
</dbReference>
<comment type="caution">
    <text evidence="9">The sequence shown here is derived from an EMBL/GenBank/DDBJ whole genome shotgun (WGS) entry which is preliminary data.</text>
</comment>
<dbReference type="GO" id="GO:0004832">
    <property type="term" value="F:valine-tRNA ligase activity"/>
    <property type="evidence" value="ECO:0007669"/>
    <property type="project" value="UniProtKB-EC"/>
</dbReference>
<dbReference type="InterPro" id="IPR014729">
    <property type="entry name" value="Rossmann-like_a/b/a_fold"/>
</dbReference>
<keyword evidence="7" id="KW-0030">Aminoacyl-tRNA synthetase</keyword>
<gene>
    <name evidence="9" type="ORF">D0Y65_034489</name>
</gene>
<dbReference type="GO" id="GO:0005829">
    <property type="term" value="C:cytosol"/>
    <property type="evidence" value="ECO:0007669"/>
    <property type="project" value="TreeGrafter"/>
</dbReference>
<keyword evidence="3 9" id="KW-0436">Ligase</keyword>
<organism evidence="9 10">
    <name type="scientific">Glycine soja</name>
    <name type="common">Wild soybean</name>
    <dbReference type="NCBI Taxonomy" id="3848"/>
    <lineage>
        <taxon>Eukaryota</taxon>
        <taxon>Viridiplantae</taxon>
        <taxon>Streptophyta</taxon>
        <taxon>Embryophyta</taxon>
        <taxon>Tracheophyta</taxon>
        <taxon>Spermatophyta</taxon>
        <taxon>Magnoliopsida</taxon>
        <taxon>eudicotyledons</taxon>
        <taxon>Gunneridae</taxon>
        <taxon>Pentapetalae</taxon>
        <taxon>rosids</taxon>
        <taxon>fabids</taxon>
        <taxon>Fabales</taxon>
        <taxon>Fabaceae</taxon>
        <taxon>Papilionoideae</taxon>
        <taxon>50 kb inversion clade</taxon>
        <taxon>NPAAA clade</taxon>
        <taxon>indigoferoid/millettioid clade</taxon>
        <taxon>Phaseoleae</taxon>
        <taxon>Glycine</taxon>
        <taxon>Glycine subgen. Soja</taxon>
    </lineage>
</organism>
<evidence type="ECO:0000256" key="6">
    <source>
        <dbReference type="ARBA" id="ARBA00022917"/>
    </source>
</evidence>
<keyword evidence="6" id="KW-0648">Protein biosynthesis</keyword>
<dbReference type="Proteomes" id="UP000289340">
    <property type="component" value="Chromosome 12"/>
</dbReference>
<proteinExistence type="inferred from homology"/>
<dbReference type="EC" id="6.1.1.9" evidence="2"/>
<reference evidence="9 10" key="1">
    <citation type="submission" date="2018-09" db="EMBL/GenBank/DDBJ databases">
        <title>A high-quality reference genome of wild soybean provides a powerful tool to mine soybean genomes.</title>
        <authorList>
            <person name="Xie M."/>
            <person name="Chung C.Y.L."/>
            <person name="Li M.-W."/>
            <person name="Wong F.-L."/>
            <person name="Chan T.-F."/>
            <person name="Lam H.-M."/>
        </authorList>
    </citation>
    <scope>NUCLEOTIDE SEQUENCE [LARGE SCALE GENOMIC DNA]</scope>
    <source>
        <strain evidence="10">cv. W05</strain>
        <tissue evidence="9">Hypocotyl of etiolated seedlings</tissue>
    </source>
</reference>
<evidence type="ECO:0000256" key="2">
    <source>
        <dbReference type="ARBA" id="ARBA00013169"/>
    </source>
</evidence>
<protein>
    <recommendedName>
        <fullName evidence="2">valine--tRNA ligase</fullName>
        <ecNumber evidence="2">6.1.1.9</ecNumber>
    </recommendedName>
    <alternativeName>
        <fullName evidence="8">Valyl-tRNA synthetase</fullName>
    </alternativeName>
</protein>
<evidence type="ECO:0000256" key="3">
    <source>
        <dbReference type="ARBA" id="ARBA00022598"/>
    </source>
</evidence>
<evidence type="ECO:0000313" key="9">
    <source>
        <dbReference type="EMBL" id="RZB76005.1"/>
    </source>
</evidence>
<evidence type="ECO:0000313" key="10">
    <source>
        <dbReference type="Proteomes" id="UP000289340"/>
    </source>
</evidence>
<keyword evidence="4" id="KW-0547">Nucleotide-binding</keyword>
<dbReference type="PANTHER" id="PTHR11946:SF109">
    <property type="entry name" value="VALINE--TRNA LIGASE"/>
    <property type="match status" value="1"/>
</dbReference>
<sequence>MVVWPRLDEWKAVPDIWRSSVEKYGDNVALVGPYHDPPTTMTEARLHGKTKADYVGNVPSYLEASVGPCNIPKPSTWELVEHNKWVRSCYSSLLAYPISIGAKSLWTCCSSSYRRGFTLDIVINIASILKNVLIGLYRGSENNEMRLGVCSRSNEVVEPMIKPQWYVNCNDLAKQALFVVVDEENKRIEIIPKQYLVD</sequence>
<dbReference type="GO" id="GO:0005524">
    <property type="term" value="F:ATP binding"/>
    <property type="evidence" value="ECO:0007669"/>
    <property type="project" value="UniProtKB-KW"/>
</dbReference>
<dbReference type="PANTHER" id="PTHR11946">
    <property type="entry name" value="VALYL-TRNA SYNTHETASES"/>
    <property type="match status" value="1"/>
</dbReference>
<evidence type="ECO:0000256" key="1">
    <source>
        <dbReference type="ARBA" id="ARBA00005594"/>
    </source>
</evidence>
<comment type="similarity">
    <text evidence="1">Belongs to the class-I aminoacyl-tRNA synthetase family.</text>
</comment>
<keyword evidence="5" id="KW-0067">ATP-binding</keyword>
<dbReference type="Gene3D" id="3.40.50.620">
    <property type="entry name" value="HUPs"/>
    <property type="match status" value="1"/>
</dbReference>
<evidence type="ECO:0000256" key="4">
    <source>
        <dbReference type="ARBA" id="ARBA00022741"/>
    </source>
</evidence>
<dbReference type="GO" id="GO:0006438">
    <property type="term" value="P:valyl-tRNA aminoacylation"/>
    <property type="evidence" value="ECO:0007669"/>
    <property type="project" value="InterPro"/>
</dbReference>